<reference evidence="2 3" key="1">
    <citation type="submission" date="2023-03" db="EMBL/GenBank/DDBJ databases">
        <title>WGS of Gossypium arboreum.</title>
        <authorList>
            <person name="Yu D."/>
        </authorList>
    </citation>
    <scope>NUCLEOTIDE SEQUENCE [LARGE SCALE GENOMIC DNA]</scope>
    <source>
        <tissue evidence="2">Leaf</tissue>
    </source>
</reference>
<name>A0ABR0Q9Q8_GOSAR</name>
<dbReference type="EMBL" id="JARKNE010000004">
    <property type="protein sequence ID" value="KAK5836008.1"/>
    <property type="molecule type" value="Genomic_DNA"/>
</dbReference>
<dbReference type="Proteomes" id="UP001358586">
    <property type="component" value="Chromosome 4"/>
</dbReference>
<sequence>MFEIEVDSVDETEEVKSEEEPNEIGLIKEPEVFESREKSNANKLVEPSVDPELTIHRPTSSNTADADFSFCKIALAKTMLCMNITWDEQWFKFGGGPLET</sequence>
<organism evidence="2 3">
    <name type="scientific">Gossypium arboreum</name>
    <name type="common">Tree cotton</name>
    <name type="synonym">Gossypium nanking</name>
    <dbReference type="NCBI Taxonomy" id="29729"/>
    <lineage>
        <taxon>Eukaryota</taxon>
        <taxon>Viridiplantae</taxon>
        <taxon>Streptophyta</taxon>
        <taxon>Embryophyta</taxon>
        <taxon>Tracheophyta</taxon>
        <taxon>Spermatophyta</taxon>
        <taxon>Magnoliopsida</taxon>
        <taxon>eudicotyledons</taxon>
        <taxon>Gunneridae</taxon>
        <taxon>Pentapetalae</taxon>
        <taxon>rosids</taxon>
        <taxon>malvids</taxon>
        <taxon>Malvales</taxon>
        <taxon>Malvaceae</taxon>
        <taxon>Malvoideae</taxon>
        <taxon>Gossypium</taxon>
    </lineage>
</organism>
<feature type="region of interest" description="Disordered" evidence="1">
    <location>
        <begin position="1"/>
        <end position="22"/>
    </location>
</feature>
<gene>
    <name evidence="2" type="ORF">PVK06_011744</name>
</gene>
<evidence type="ECO:0000256" key="1">
    <source>
        <dbReference type="SAM" id="MobiDB-lite"/>
    </source>
</evidence>
<proteinExistence type="predicted"/>
<comment type="caution">
    <text evidence="2">The sequence shown here is derived from an EMBL/GenBank/DDBJ whole genome shotgun (WGS) entry which is preliminary data.</text>
</comment>
<protein>
    <submittedName>
        <fullName evidence="2">Uncharacterized protein</fullName>
    </submittedName>
</protein>
<keyword evidence="3" id="KW-1185">Reference proteome</keyword>
<feature type="compositionally biased region" description="Acidic residues" evidence="1">
    <location>
        <begin position="1"/>
        <end position="13"/>
    </location>
</feature>
<evidence type="ECO:0000313" key="2">
    <source>
        <dbReference type="EMBL" id="KAK5836008.1"/>
    </source>
</evidence>
<feature type="region of interest" description="Disordered" evidence="1">
    <location>
        <begin position="37"/>
        <end position="58"/>
    </location>
</feature>
<accession>A0ABR0Q9Q8</accession>
<evidence type="ECO:0000313" key="3">
    <source>
        <dbReference type="Proteomes" id="UP001358586"/>
    </source>
</evidence>